<evidence type="ECO:0000256" key="8">
    <source>
        <dbReference type="SAM" id="Phobius"/>
    </source>
</evidence>
<evidence type="ECO:0000256" key="2">
    <source>
        <dbReference type="ARBA" id="ARBA00022475"/>
    </source>
</evidence>
<dbReference type="InterPro" id="IPR050297">
    <property type="entry name" value="LipidA_mod_glycosyltrf_83"/>
</dbReference>
<reference evidence="10 11" key="1">
    <citation type="journal article" date="2016" name="Nat. Commun.">
        <title>Thousands of microbial genomes shed light on interconnected biogeochemical processes in an aquifer system.</title>
        <authorList>
            <person name="Anantharaman K."/>
            <person name="Brown C.T."/>
            <person name="Hug L.A."/>
            <person name="Sharon I."/>
            <person name="Castelle C.J."/>
            <person name="Probst A.J."/>
            <person name="Thomas B.C."/>
            <person name="Singh A."/>
            <person name="Wilkins M.J."/>
            <person name="Karaoz U."/>
            <person name="Brodie E.L."/>
            <person name="Williams K.H."/>
            <person name="Hubbard S.S."/>
            <person name="Banfield J.F."/>
        </authorList>
    </citation>
    <scope>NUCLEOTIDE SEQUENCE [LARGE SCALE GENOMIC DNA]</scope>
</reference>
<protein>
    <recommendedName>
        <fullName evidence="9">Glycosyltransferase RgtA/B/C/D-like domain-containing protein</fullName>
    </recommendedName>
</protein>
<dbReference type="GO" id="GO:0009103">
    <property type="term" value="P:lipopolysaccharide biosynthetic process"/>
    <property type="evidence" value="ECO:0007669"/>
    <property type="project" value="UniProtKB-ARBA"/>
</dbReference>
<dbReference type="PANTHER" id="PTHR33908:SF11">
    <property type="entry name" value="MEMBRANE PROTEIN"/>
    <property type="match status" value="1"/>
</dbReference>
<dbReference type="EMBL" id="MHMY01000010">
    <property type="protein sequence ID" value="OGZ35523.1"/>
    <property type="molecule type" value="Genomic_DNA"/>
</dbReference>
<dbReference type="GO" id="GO:0005886">
    <property type="term" value="C:plasma membrane"/>
    <property type="evidence" value="ECO:0007669"/>
    <property type="project" value="UniProtKB-SubCell"/>
</dbReference>
<comment type="subcellular location">
    <subcellularLocation>
        <location evidence="1">Cell membrane</location>
        <topology evidence="1">Multi-pass membrane protein</topology>
    </subcellularLocation>
</comment>
<feature type="transmembrane region" description="Helical" evidence="8">
    <location>
        <begin position="171"/>
        <end position="200"/>
    </location>
</feature>
<sequence>MDFIRNNKYIILILFLAFVLLFFNLGKPDMEGDQSAYAFRSIGYMDYLGSDKQTTPLQWFDEIPWWSKLSFHDHPPLVFIFQHFSIKIFGVSAFSARLPSALAGFLTIFFIYLIGRELYSKQVGLWSALVLTVSNYLIWISRTALLEAVAIFFIVLSIYFFIKAWSKTKYLFLWAVALGLAFLSKYTTFYLIPVYFIFILFKKRPWLKEKNFWLSLILIILIFSPVIFYNLTMFYERGHFDVQFSALFGQSKNDWPLVQTAADFNFKGIFKDIFNVLSTVYSPISLLLFILAFSFFVYQKENRHKFFIISLFVLSLIGAAFLGANNRYLSVISVHWALIAGFFLSALLKLFHRRKALNFIFIFILALFLSVDLLYTINTNILPISFSKKFELAVRPAWIGYNQLDGYFQDKFSNQCSSRAWIRGPVEINIIKKFSKGKCQINDQSLIVYDDKMDWFETLWVFDKLRIYNNLPVFHAGALAQTIQGGEEVLSNVSNFREFYFISLENLESKDKYASGDFDFFKKQILEQKPDLEPDIINAPDGSISFKIYKITDNKLEFY</sequence>
<evidence type="ECO:0000259" key="9">
    <source>
        <dbReference type="Pfam" id="PF13231"/>
    </source>
</evidence>
<evidence type="ECO:0000256" key="3">
    <source>
        <dbReference type="ARBA" id="ARBA00022676"/>
    </source>
</evidence>
<keyword evidence="6 8" id="KW-1133">Transmembrane helix</keyword>
<accession>A0A1G2FBX8</accession>
<dbReference type="Proteomes" id="UP000176974">
    <property type="component" value="Unassembled WGS sequence"/>
</dbReference>
<feature type="transmembrane region" description="Helical" evidence="8">
    <location>
        <begin position="305"/>
        <end position="322"/>
    </location>
</feature>
<evidence type="ECO:0000256" key="6">
    <source>
        <dbReference type="ARBA" id="ARBA00022989"/>
    </source>
</evidence>
<evidence type="ECO:0000313" key="10">
    <source>
        <dbReference type="EMBL" id="OGZ35523.1"/>
    </source>
</evidence>
<evidence type="ECO:0000313" key="11">
    <source>
        <dbReference type="Proteomes" id="UP000176974"/>
    </source>
</evidence>
<feature type="transmembrane region" description="Helical" evidence="8">
    <location>
        <begin position="359"/>
        <end position="377"/>
    </location>
</feature>
<proteinExistence type="predicted"/>
<feature type="domain" description="Glycosyltransferase RgtA/B/C/D-like" evidence="9">
    <location>
        <begin position="73"/>
        <end position="229"/>
    </location>
</feature>
<dbReference type="InterPro" id="IPR038731">
    <property type="entry name" value="RgtA/B/C-like"/>
</dbReference>
<gene>
    <name evidence="10" type="ORF">A2815_00770</name>
</gene>
<feature type="transmembrane region" description="Helical" evidence="8">
    <location>
        <begin position="328"/>
        <end position="347"/>
    </location>
</feature>
<organism evidence="10 11">
    <name type="scientific">Candidatus Portnoybacteria bacterium RIFCSPHIGHO2_01_FULL_40_12b</name>
    <dbReference type="NCBI Taxonomy" id="1801994"/>
    <lineage>
        <taxon>Bacteria</taxon>
        <taxon>Candidatus Portnoyibacteriota</taxon>
    </lineage>
</organism>
<evidence type="ECO:0000256" key="4">
    <source>
        <dbReference type="ARBA" id="ARBA00022679"/>
    </source>
</evidence>
<feature type="transmembrane region" description="Helical" evidence="8">
    <location>
        <begin position="280"/>
        <end position="298"/>
    </location>
</feature>
<dbReference type="AlphaFoldDB" id="A0A1G2FBX8"/>
<keyword evidence="2" id="KW-1003">Cell membrane</keyword>
<dbReference type="Pfam" id="PF13231">
    <property type="entry name" value="PMT_2"/>
    <property type="match status" value="1"/>
</dbReference>
<feature type="transmembrane region" description="Helical" evidence="8">
    <location>
        <begin position="6"/>
        <end position="25"/>
    </location>
</feature>
<evidence type="ECO:0000256" key="1">
    <source>
        <dbReference type="ARBA" id="ARBA00004651"/>
    </source>
</evidence>
<evidence type="ECO:0000256" key="5">
    <source>
        <dbReference type="ARBA" id="ARBA00022692"/>
    </source>
</evidence>
<feature type="transmembrane region" description="Helical" evidence="8">
    <location>
        <begin position="88"/>
        <end position="113"/>
    </location>
</feature>
<name>A0A1G2FBX8_9BACT</name>
<evidence type="ECO:0000256" key="7">
    <source>
        <dbReference type="ARBA" id="ARBA00023136"/>
    </source>
</evidence>
<keyword evidence="4" id="KW-0808">Transferase</keyword>
<comment type="caution">
    <text evidence="10">The sequence shown here is derived from an EMBL/GenBank/DDBJ whole genome shotgun (WGS) entry which is preliminary data.</text>
</comment>
<keyword evidence="3" id="KW-0328">Glycosyltransferase</keyword>
<feature type="transmembrane region" description="Helical" evidence="8">
    <location>
        <begin position="212"/>
        <end position="231"/>
    </location>
</feature>
<keyword evidence="7 8" id="KW-0472">Membrane</keyword>
<dbReference type="GO" id="GO:0016763">
    <property type="term" value="F:pentosyltransferase activity"/>
    <property type="evidence" value="ECO:0007669"/>
    <property type="project" value="TreeGrafter"/>
</dbReference>
<dbReference type="PANTHER" id="PTHR33908">
    <property type="entry name" value="MANNOSYLTRANSFERASE YKCB-RELATED"/>
    <property type="match status" value="1"/>
</dbReference>
<feature type="transmembrane region" description="Helical" evidence="8">
    <location>
        <begin position="145"/>
        <end position="165"/>
    </location>
</feature>
<keyword evidence="5 8" id="KW-0812">Transmembrane</keyword>